<evidence type="ECO:0000313" key="2">
    <source>
        <dbReference type="Proteomes" id="UP000033101"/>
    </source>
</evidence>
<accession>A0A0E3WUQ5</accession>
<dbReference type="GeneID" id="24831265"/>
<dbReference type="EMBL" id="CP009516">
    <property type="protein sequence ID" value="AKB78515.1"/>
    <property type="molecule type" value="Genomic_DNA"/>
</dbReference>
<reference evidence="1 2" key="1">
    <citation type="submission" date="2014-07" db="EMBL/GenBank/DDBJ databases">
        <title>Methanogenic archaea and the global carbon cycle.</title>
        <authorList>
            <person name="Henriksen J.R."/>
            <person name="Luke J."/>
            <person name="Reinhart S."/>
            <person name="Benedict M.N."/>
            <person name="Youngblut N.D."/>
            <person name="Metcalf M.E."/>
            <person name="Whitaker R.J."/>
            <person name="Metcalf W.W."/>
        </authorList>
    </citation>
    <scope>NUCLEOTIDE SEQUENCE [LARGE SCALE GENOMIC DNA]</scope>
    <source>
        <strain evidence="1 2">HB-1</strain>
    </source>
</reference>
<gene>
    <name evidence="1" type="ORF">MSHOH_2032</name>
</gene>
<dbReference type="Proteomes" id="UP000033101">
    <property type="component" value="Chromosome"/>
</dbReference>
<sequence length="174" mass="19971">MISHNPHFVTVTAQQNDESIVLSETKRAIKSLDNKERTFELFEEIFKLGKTEDLVLYPIMFLQTSDASKPGIGRLIITTARKFYKPSEHIVAIAVKYRLSGVFRDEGLKYLRSRILETKDLHFVGAFHKKFEDSPCTIQVCTMTEKMWNDYCDSVHTDSKDNFGNTGFSPLLLV</sequence>
<organism evidence="1 2">
    <name type="scientific">Methanosarcina horonobensis HB-1 = JCM 15518</name>
    <dbReference type="NCBI Taxonomy" id="1434110"/>
    <lineage>
        <taxon>Archaea</taxon>
        <taxon>Methanobacteriati</taxon>
        <taxon>Methanobacteriota</taxon>
        <taxon>Stenosarchaea group</taxon>
        <taxon>Methanomicrobia</taxon>
        <taxon>Methanosarcinales</taxon>
        <taxon>Methanosarcinaceae</taxon>
        <taxon>Methanosarcina</taxon>
    </lineage>
</organism>
<evidence type="ECO:0000313" key="1">
    <source>
        <dbReference type="EMBL" id="AKB78515.1"/>
    </source>
</evidence>
<keyword evidence="2" id="KW-1185">Reference proteome</keyword>
<protein>
    <submittedName>
        <fullName evidence="1">Uncharacterized protein</fullName>
    </submittedName>
</protein>
<name>A0A0E3WUQ5_9EURY</name>
<dbReference type="AlphaFoldDB" id="A0A0E3WUQ5"/>
<dbReference type="KEGG" id="mhor:MSHOH_2032"/>
<proteinExistence type="predicted"/>
<dbReference type="RefSeq" id="WP_239451338.1">
    <property type="nucleotide sequence ID" value="NZ_BBCW01000120.1"/>
</dbReference>
<dbReference type="STRING" id="1434110.MSHOH_2032"/>
<dbReference type="PATRIC" id="fig|1434110.4.peg.2582"/>
<dbReference type="HOGENOM" id="CLU_1536668_0_0_2"/>